<dbReference type="SUPFAM" id="SSF53098">
    <property type="entry name" value="Ribonuclease H-like"/>
    <property type="match status" value="1"/>
</dbReference>
<dbReference type="AlphaFoldDB" id="A0A174YZQ6"/>
<protein>
    <submittedName>
        <fullName evidence="1">Transposase DDE domain</fullName>
    </submittedName>
</protein>
<dbReference type="EMBL" id="CZBX01000001">
    <property type="protein sequence ID" value="CUQ80614.1"/>
    <property type="molecule type" value="Genomic_DNA"/>
</dbReference>
<evidence type="ECO:0000313" key="1">
    <source>
        <dbReference type="EMBL" id="CUQ80614.1"/>
    </source>
</evidence>
<dbReference type="InterPro" id="IPR012337">
    <property type="entry name" value="RNaseH-like_sf"/>
</dbReference>
<evidence type="ECO:0000313" key="2">
    <source>
        <dbReference type="Proteomes" id="UP000078383"/>
    </source>
</evidence>
<dbReference type="Proteomes" id="UP000078383">
    <property type="component" value="Unassembled WGS sequence"/>
</dbReference>
<accession>A0A174YZQ6</accession>
<gene>
    <name evidence="1" type="ORF">ERS852502_00052</name>
</gene>
<sequence length="136" mass="16854">MNHKHIYFMQFRVIKMKVAEDSYEYIITNLPYSFDLEDLKTCYHWQWQIEVAFRYLKHANGLLYFYSKKPEYLKQEIYANLILYNFGVFLANEAIQENQKKKHRITNKYQYEVDFLLHLRFPENILFVDNHRKIEL</sequence>
<proteinExistence type="predicted"/>
<name>A0A174YZQ6_9FIRM</name>
<reference evidence="1 2" key="1">
    <citation type="submission" date="2015-09" db="EMBL/GenBank/DDBJ databases">
        <authorList>
            <consortium name="Pathogen Informatics"/>
        </authorList>
    </citation>
    <scope>NUCLEOTIDE SEQUENCE [LARGE SCALE GENOMIC DNA]</scope>
    <source>
        <strain evidence="1 2">2789STDY5834889</strain>
    </source>
</reference>
<organism evidence="1 2">
    <name type="scientific">[Ruminococcus] torques</name>
    <dbReference type="NCBI Taxonomy" id="33039"/>
    <lineage>
        <taxon>Bacteria</taxon>
        <taxon>Bacillati</taxon>
        <taxon>Bacillota</taxon>
        <taxon>Clostridia</taxon>
        <taxon>Lachnospirales</taxon>
        <taxon>Lachnospiraceae</taxon>
        <taxon>Mediterraneibacter</taxon>
    </lineage>
</organism>